<proteinExistence type="predicted"/>
<organism evidence="1 2">
    <name type="scientific">Afipia massiliensis</name>
    <dbReference type="NCBI Taxonomy" id="211460"/>
    <lineage>
        <taxon>Bacteria</taxon>
        <taxon>Pseudomonadati</taxon>
        <taxon>Pseudomonadota</taxon>
        <taxon>Alphaproteobacteria</taxon>
        <taxon>Hyphomicrobiales</taxon>
        <taxon>Nitrobacteraceae</taxon>
        <taxon>Afipia</taxon>
    </lineage>
</organism>
<gene>
    <name evidence="1" type="ORF">YH63_007015</name>
</gene>
<accession>A0A4U6BLJ2</accession>
<evidence type="ECO:0000313" key="1">
    <source>
        <dbReference type="EMBL" id="TKT71180.1"/>
    </source>
</evidence>
<name>A0A4U6BLJ2_9BRAD</name>
<dbReference type="EMBL" id="LBIA02000001">
    <property type="protein sequence ID" value="TKT71180.1"/>
    <property type="molecule type" value="Genomic_DNA"/>
</dbReference>
<dbReference type="STRING" id="211460.YH63_11925"/>
<evidence type="ECO:0000313" key="2">
    <source>
        <dbReference type="Proteomes" id="UP000034832"/>
    </source>
</evidence>
<keyword evidence="2" id="KW-1185">Reference proteome</keyword>
<dbReference type="Proteomes" id="UP000034832">
    <property type="component" value="Unassembled WGS sequence"/>
</dbReference>
<protein>
    <submittedName>
        <fullName evidence="1">Uncharacterized protein</fullName>
    </submittedName>
</protein>
<sequence length="76" mass="8811">MSVDRQPFEVAMNLNETPSSFEDWCSAVDHRLQDTYCISIIDAGIDDEQLANHWTTYDTPSEFVEWFGTKYDLDAK</sequence>
<comment type="caution">
    <text evidence="1">The sequence shown here is derived from an EMBL/GenBank/DDBJ whole genome shotgun (WGS) entry which is preliminary data.</text>
</comment>
<dbReference type="OrthoDB" id="8266211at2"/>
<dbReference type="RefSeq" id="WP_046828217.1">
    <property type="nucleotide sequence ID" value="NZ_LBIA02000001.1"/>
</dbReference>
<reference evidence="1" key="1">
    <citation type="submission" date="2019-04" db="EMBL/GenBank/DDBJ databases">
        <title>Whole genome sequencing of cave bacteria.</title>
        <authorList>
            <person name="Gan H.M."/>
            <person name="Barton H."/>
            <person name="Savka M.A."/>
        </authorList>
    </citation>
    <scope>NUCLEOTIDE SEQUENCE [LARGE SCALE GENOMIC DNA]</scope>
    <source>
        <strain evidence="1">LC387</strain>
    </source>
</reference>
<dbReference type="AlphaFoldDB" id="A0A4U6BLJ2"/>